<dbReference type="Gene3D" id="3.40.50.720">
    <property type="entry name" value="NAD(P)-binding Rossmann-like Domain"/>
    <property type="match status" value="1"/>
</dbReference>
<protein>
    <submittedName>
        <fullName evidence="4">Epimerase</fullName>
    </submittedName>
</protein>
<dbReference type="RefSeq" id="WP_057029122.1">
    <property type="nucleotide sequence ID" value="NZ_LJYF01000031.1"/>
</dbReference>
<dbReference type="AlphaFoldDB" id="A0A0R3CAZ5"/>
<gene>
    <name evidence="4" type="ORF">AOQ72_30475</name>
</gene>
<dbReference type="SUPFAM" id="SSF51735">
    <property type="entry name" value="NAD(P)-binding Rossmann-fold domains"/>
    <property type="match status" value="1"/>
</dbReference>
<dbReference type="GO" id="GO:0016020">
    <property type="term" value="C:membrane"/>
    <property type="evidence" value="ECO:0007669"/>
    <property type="project" value="UniProtKB-SubCell"/>
</dbReference>
<evidence type="ECO:0000256" key="1">
    <source>
        <dbReference type="ARBA" id="ARBA00004370"/>
    </source>
</evidence>
<dbReference type="CDD" id="cd05250">
    <property type="entry name" value="CC3_like_SDR_a"/>
    <property type="match status" value="1"/>
</dbReference>
<reference evidence="4 5" key="1">
    <citation type="submission" date="2015-09" db="EMBL/GenBank/DDBJ databases">
        <title>Draft Genome Sequence of the Strain BR 3267 (Bradyrhizobium yuanmingense) recommended as inoculant for cowpea in Brazil.</title>
        <authorList>
            <person name="Simoes-Araujo J.L."/>
            <person name="Zilli J.E."/>
        </authorList>
    </citation>
    <scope>NUCLEOTIDE SEQUENCE [LARGE SCALE GENOMIC DNA]</scope>
    <source>
        <strain evidence="4 5">BR3267</strain>
    </source>
</reference>
<dbReference type="OrthoDB" id="9798632at2"/>
<dbReference type="STRING" id="108015.GA0061099_1004767"/>
<dbReference type="InterPro" id="IPR036291">
    <property type="entry name" value="NAD(P)-bd_dom_sf"/>
</dbReference>
<dbReference type="Proteomes" id="UP000051380">
    <property type="component" value="Unassembled WGS sequence"/>
</dbReference>
<name>A0A0R3CAZ5_9BRAD</name>
<evidence type="ECO:0000313" key="5">
    <source>
        <dbReference type="Proteomes" id="UP000051380"/>
    </source>
</evidence>
<dbReference type="PANTHER" id="PTHR14097:SF7">
    <property type="entry name" value="OXIDOREDUCTASE HTATIP2"/>
    <property type="match status" value="1"/>
</dbReference>
<dbReference type="EMBL" id="LJYF01000031">
    <property type="protein sequence ID" value="KRP92484.1"/>
    <property type="molecule type" value="Genomic_DNA"/>
</dbReference>
<dbReference type="Pfam" id="PF01370">
    <property type="entry name" value="Epimerase"/>
    <property type="match status" value="1"/>
</dbReference>
<accession>A0A0R3CAZ5</accession>
<evidence type="ECO:0000259" key="3">
    <source>
        <dbReference type="Pfam" id="PF01370"/>
    </source>
</evidence>
<dbReference type="InterPro" id="IPR001509">
    <property type="entry name" value="Epimerase_deHydtase"/>
</dbReference>
<organism evidence="4 5">
    <name type="scientific">Bradyrhizobium yuanmingense</name>
    <dbReference type="NCBI Taxonomy" id="108015"/>
    <lineage>
        <taxon>Bacteria</taxon>
        <taxon>Pseudomonadati</taxon>
        <taxon>Pseudomonadota</taxon>
        <taxon>Alphaproteobacteria</taxon>
        <taxon>Hyphomicrobiales</taxon>
        <taxon>Nitrobacteraceae</taxon>
        <taxon>Bradyrhizobium</taxon>
    </lineage>
</organism>
<dbReference type="PANTHER" id="PTHR14097">
    <property type="entry name" value="OXIDOREDUCTASE HTATIP2"/>
    <property type="match status" value="1"/>
</dbReference>
<evidence type="ECO:0000256" key="2">
    <source>
        <dbReference type="ARBA" id="ARBA00023136"/>
    </source>
</evidence>
<comment type="caution">
    <text evidence="4">The sequence shown here is derived from an EMBL/GenBank/DDBJ whole genome shotgun (WGS) entry which is preliminary data.</text>
</comment>
<keyword evidence="2" id="KW-0472">Membrane</keyword>
<comment type="subcellular location">
    <subcellularLocation>
        <location evidence="1">Membrane</location>
    </subcellularLocation>
</comment>
<evidence type="ECO:0000313" key="4">
    <source>
        <dbReference type="EMBL" id="KRP92484.1"/>
    </source>
</evidence>
<proteinExistence type="predicted"/>
<feature type="domain" description="NAD-dependent epimerase/dehydratase" evidence="3">
    <location>
        <begin position="4"/>
        <end position="111"/>
    </location>
</feature>
<sequence>MKTALVFGASGFIGSHLLRDLLDSPDYSRVVAVARKPLAVSDAKLTVLIGDLASLPALKPQLVADEIFIALGTTRKHTPDEAEYYKIDHDYPVLAAEIARANGAQSVFLVTAVGANAASGVFYLRTKGEVERDILALDFEHTHIFRPSMILGAREEDRPRERLIVAIWGVLNPLLVGPADRYRGLAGNDIAHVIAKAARHQTEKVRIYHWKEMAALLRT</sequence>